<sequence length="100" mass="11199">MIFPYPEQVHGQTLVAGDGVVPIKEVHEVNMQADQTESSVKENKEVTDSHLVTTGDGVKDTLWNVISDEEVAKIEMSQSQFHRTWSVISDEDIANKYVPD</sequence>
<proteinExistence type="predicted"/>
<protein>
    <submittedName>
        <fullName evidence="1">Uncharacterized protein</fullName>
    </submittedName>
</protein>
<dbReference type="AlphaFoldDB" id="A0A9Q1LIM9"/>
<dbReference type="Proteomes" id="UP001152561">
    <property type="component" value="Unassembled WGS sequence"/>
</dbReference>
<evidence type="ECO:0000313" key="2">
    <source>
        <dbReference type="Proteomes" id="UP001152561"/>
    </source>
</evidence>
<name>A0A9Q1LIM9_9SOLA</name>
<keyword evidence="2" id="KW-1185">Reference proteome</keyword>
<reference evidence="2" key="1">
    <citation type="journal article" date="2023" name="Proc. Natl. Acad. Sci. U.S.A.">
        <title>Genomic and structural basis for evolution of tropane alkaloid biosynthesis.</title>
        <authorList>
            <person name="Wanga Y.-J."/>
            <person name="Taina T."/>
            <person name="Yua J.-Y."/>
            <person name="Lia J."/>
            <person name="Xua B."/>
            <person name="Chenc J."/>
            <person name="D'Auriad J.C."/>
            <person name="Huanga J.-P."/>
            <person name="Huanga S.-X."/>
        </authorList>
    </citation>
    <scope>NUCLEOTIDE SEQUENCE [LARGE SCALE GENOMIC DNA]</scope>
    <source>
        <strain evidence="2">cv. KIB-2019</strain>
    </source>
</reference>
<dbReference type="OrthoDB" id="10487229at2759"/>
<comment type="caution">
    <text evidence="1">The sequence shown here is derived from an EMBL/GenBank/DDBJ whole genome shotgun (WGS) entry which is preliminary data.</text>
</comment>
<accession>A0A9Q1LIM9</accession>
<organism evidence="1 2">
    <name type="scientific">Anisodus acutangulus</name>
    <dbReference type="NCBI Taxonomy" id="402998"/>
    <lineage>
        <taxon>Eukaryota</taxon>
        <taxon>Viridiplantae</taxon>
        <taxon>Streptophyta</taxon>
        <taxon>Embryophyta</taxon>
        <taxon>Tracheophyta</taxon>
        <taxon>Spermatophyta</taxon>
        <taxon>Magnoliopsida</taxon>
        <taxon>eudicotyledons</taxon>
        <taxon>Gunneridae</taxon>
        <taxon>Pentapetalae</taxon>
        <taxon>asterids</taxon>
        <taxon>lamiids</taxon>
        <taxon>Solanales</taxon>
        <taxon>Solanaceae</taxon>
        <taxon>Solanoideae</taxon>
        <taxon>Hyoscyameae</taxon>
        <taxon>Anisodus</taxon>
    </lineage>
</organism>
<gene>
    <name evidence="1" type="ORF">K7X08_034209</name>
</gene>
<evidence type="ECO:0000313" key="1">
    <source>
        <dbReference type="EMBL" id="KAJ8535808.1"/>
    </source>
</evidence>
<dbReference type="EMBL" id="JAJAGQ010000018">
    <property type="protein sequence ID" value="KAJ8535808.1"/>
    <property type="molecule type" value="Genomic_DNA"/>
</dbReference>